<dbReference type="Gene3D" id="3.40.630.30">
    <property type="match status" value="1"/>
</dbReference>
<dbReference type="InterPro" id="IPR011011">
    <property type="entry name" value="Znf_FYVE_PHD"/>
</dbReference>
<evidence type="ECO:0000256" key="1">
    <source>
        <dbReference type="SAM" id="MobiDB-lite"/>
    </source>
</evidence>
<reference evidence="3" key="1">
    <citation type="journal article" date="2023" name="PLoS Negl. Trop. Dis.">
        <title>A genome sequence for Biomphalaria pfeifferi, the major vector snail for the human-infecting parasite Schistosoma mansoni.</title>
        <authorList>
            <person name="Bu L."/>
            <person name="Lu L."/>
            <person name="Laidemitt M.R."/>
            <person name="Zhang S.M."/>
            <person name="Mutuku M."/>
            <person name="Mkoji G."/>
            <person name="Steinauer M."/>
            <person name="Loker E.S."/>
        </authorList>
    </citation>
    <scope>NUCLEOTIDE SEQUENCE</scope>
    <source>
        <strain evidence="3">KasaAsao</strain>
    </source>
</reference>
<dbReference type="AlphaFoldDB" id="A0AAD8CDC9"/>
<dbReference type="Proteomes" id="UP001233172">
    <property type="component" value="Unassembled WGS sequence"/>
</dbReference>
<dbReference type="SUPFAM" id="SSF57903">
    <property type="entry name" value="FYVE/PHD zinc finger"/>
    <property type="match status" value="1"/>
</dbReference>
<protein>
    <submittedName>
        <fullName evidence="3">Cysteine-rich protein 2-binding protein</fullName>
    </submittedName>
</protein>
<feature type="compositionally biased region" description="Acidic residues" evidence="1">
    <location>
        <begin position="396"/>
        <end position="412"/>
    </location>
</feature>
<dbReference type="EMBL" id="JASAOG010000002">
    <property type="protein sequence ID" value="KAK0069945.1"/>
    <property type="molecule type" value="Genomic_DNA"/>
</dbReference>
<dbReference type="InterPro" id="IPR016181">
    <property type="entry name" value="Acyl_CoA_acyltransferase"/>
</dbReference>
<name>A0AAD8CDC9_BIOPF</name>
<dbReference type="PANTHER" id="PTHR20916">
    <property type="entry name" value="CYSTEINE AND GLYCINE-RICH PROTEIN 2 BINDING PROTEIN"/>
    <property type="match status" value="1"/>
</dbReference>
<keyword evidence="4" id="KW-1185">Reference proteome</keyword>
<feature type="compositionally biased region" description="Low complexity" evidence="1">
    <location>
        <begin position="362"/>
        <end position="373"/>
    </location>
</feature>
<feature type="region of interest" description="Disordered" evidence="1">
    <location>
        <begin position="362"/>
        <end position="453"/>
    </location>
</feature>
<dbReference type="SUPFAM" id="SSF55729">
    <property type="entry name" value="Acyl-CoA N-acyltransferases (Nat)"/>
    <property type="match status" value="1"/>
</dbReference>
<dbReference type="PROSITE" id="PS51186">
    <property type="entry name" value="GNAT"/>
    <property type="match status" value="1"/>
</dbReference>
<dbReference type="GO" id="GO:0004402">
    <property type="term" value="F:histone acetyltransferase activity"/>
    <property type="evidence" value="ECO:0007669"/>
    <property type="project" value="TreeGrafter"/>
</dbReference>
<gene>
    <name evidence="3" type="ORF">Bpfe_001122</name>
</gene>
<feature type="compositionally biased region" description="Low complexity" evidence="1">
    <location>
        <begin position="251"/>
        <end position="265"/>
    </location>
</feature>
<evidence type="ECO:0000259" key="2">
    <source>
        <dbReference type="PROSITE" id="PS51186"/>
    </source>
</evidence>
<feature type="compositionally biased region" description="Polar residues" evidence="1">
    <location>
        <begin position="418"/>
        <end position="429"/>
    </location>
</feature>
<dbReference type="InterPro" id="IPR000182">
    <property type="entry name" value="GNAT_dom"/>
</dbReference>
<feature type="compositionally biased region" description="Low complexity" evidence="1">
    <location>
        <begin position="285"/>
        <end position="305"/>
    </location>
</feature>
<feature type="region of interest" description="Disordered" evidence="1">
    <location>
        <begin position="213"/>
        <end position="310"/>
    </location>
</feature>
<dbReference type="FunFam" id="3.40.630.30:FF:000013">
    <property type="entry name" value="cysteine-rich protein 2-binding protein-like"/>
    <property type="match status" value="1"/>
</dbReference>
<dbReference type="PANTHER" id="PTHR20916:SF26">
    <property type="entry name" value="CYSTEINE-RICH PROTEIN 2-BINDING PROTEIN"/>
    <property type="match status" value="1"/>
</dbReference>
<dbReference type="CDD" id="cd04301">
    <property type="entry name" value="NAT_SF"/>
    <property type="match status" value="1"/>
</dbReference>
<dbReference type="CDD" id="cd15489">
    <property type="entry name" value="PHD_SF"/>
    <property type="match status" value="1"/>
</dbReference>
<feature type="domain" description="N-acetyltransferase" evidence="2">
    <location>
        <begin position="635"/>
        <end position="779"/>
    </location>
</feature>
<comment type="caution">
    <text evidence="3">The sequence shown here is derived from an EMBL/GenBank/DDBJ whole genome shotgun (WGS) entry which is preliminary data.</text>
</comment>
<evidence type="ECO:0000313" key="3">
    <source>
        <dbReference type="EMBL" id="KAK0069945.1"/>
    </source>
</evidence>
<dbReference type="Pfam" id="PF00583">
    <property type="entry name" value="Acetyltransf_1"/>
    <property type="match status" value="1"/>
</dbReference>
<proteinExistence type="predicted"/>
<sequence length="779" mass="88940">MEESDKTLSSSCAYCEENVADWNEVLCYKCDICETYVHYGCIRSSQPSPLLGDTFFSFKCVNCGDEKKEEFERINISWLNVVLLTLYNLQKTGQGKCGFFHWKNHICVFIETHWTTFFGFSRKRTTLWMGTVAGTLSSGCPHHFISGAKVLEQGYWQLAVFKPPLPRSEKKKTCKKKSHITETPVELFPESRRCKRAAENSLVAAIQLKEKRTTLTAPNKKNSNVSKDDQSSLSSTSYQKKEKVGKRKKGSQMSTSFVSNSVSTTDLNSSLEGLGGLCTSDDSNSMPSSELSITTSSSFSSLQHSPRNFRNTQDRDCLEVDVAVDEYDDLDIDIGSTTMSDGIFDLRPQSPDISDIFDMESDSASFSSNAPSCSRKHSTTPLQERDEEVIKQEPQSDTESEDPSEEDGEDSQIDGSVENVSKTGSASNVEQEKSINKGRPRKRRRLDDAQPVEPPRLKRISVFEEGEILQKLNLLASKQTLKPELAQLRRKLICNQTNREYGLPVFDLEIQMEKLANMESLPKAPESDAKSFFPKLSIKSDQFKETRDLDRFMMHSSDKRNEHRTYTSFQQRLVGLADNELKPVVSPYTTRVLLPFIWRNYNASRKPLKMRLLQEIQAYPHKHDPSWVAPPCPPIDYCYVRAEHIPSVNALCREHFWPGIDMSECLQYPDFSCVVLYRKIVIAFAFMVPDRGYNEAYISFIFTHPEWRGAGIAKFMLYHLIQTCMGKDVLLHVSVTNPAMLLYQEFGFKCQELILNFYYKYFPLNCKDSTHAFLMRLSR</sequence>
<evidence type="ECO:0000313" key="4">
    <source>
        <dbReference type="Proteomes" id="UP001233172"/>
    </source>
</evidence>
<accession>A0AAD8CDC9</accession>
<organism evidence="3 4">
    <name type="scientific">Biomphalaria pfeifferi</name>
    <name type="common">Bloodfluke planorb</name>
    <name type="synonym">Freshwater snail</name>
    <dbReference type="NCBI Taxonomy" id="112525"/>
    <lineage>
        <taxon>Eukaryota</taxon>
        <taxon>Metazoa</taxon>
        <taxon>Spiralia</taxon>
        <taxon>Lophotrochozoa</taxon>
        <taxon>Mollusca</taxon>
        <taxon>Gastropoda</taxon>
        <taxon>Heterobranchia</taxon>
        <taxon>Euthyneura</taxon>
        <taxon>Panpulmonata</taxon>
        <taxon>Hygrophila</taxon>
        <taxon>Lymnaeoidea</taxon>
        <taxon>Planorbidae</taxon>
        <taxon>Biomphalaria</taxon>
    </lineage>
</organism>
<reference evidence="3" key="2">
    <citation type="submission" date="2023-04" db="EMBL/GenBank/DDBJ databases">
        <authorList>
            <person name="Bu L."/>
            <person name="Lu L."/>
            <person name="Laidemitt M.R."/>
            <person name="Zhang S.M."/>
            <person name="Mutuku M."/>
            <person name="Mkoji G."/>
            <person name="Steinauer M."/>
            <person name="Loker E.S."/>
        </authorList>
    </citation>
    <scope>NUCLEOTIDE SEQUENCE</scope>
    <source>
        <strain evidence="3">KasaAsao</strain>
        <tissue evidence="3">Whole Snail</tissue>
    </source>
</reference>
<dbReference type="Gene3D" id="3.90.980.20">
    <property type="match status" value="1"/>
</dbReference>